<evidence type="ECO:0000313" key="5">
    <source>
        <dbReference type="Proteomes" id="UP001168694"/>
    </source>
</evidence>
<dbReference type="InterPro" id="IPR051121">
    <property type="entry name" value="FAH"/>
</dbReference>
<dbReference type="InterPro" id="IPR036663">
    <property type="entry name" value="Fumarylacetoacetase_C_sf"/>
</dbReference>
<dbReference type="RefSeq" id="WP_290398056.1">
    <property type="nucleotide sequence ID" value="NZ_JAUHLN010000001.1"/>
</dbReference>
<keyword evidence="2" id="KW-0479">Metal-binding</keyword>
<dbReference type="PANTHER" id="PTHR42796:SF4">
    <property type="entry name" value="FUMARYLACETOACETATE HYDROLASE DOMAIN-CONTAINING PROTEIN 2A"/>
    <property type="match status" value="1"/>
</dbReference>
<name>A0ABT8E1W6_9BACL</name>
<accession>A0ABT8E1W6</accession>
<keyword evidence="5" id="KW-1185">Reference proteome</keyword>
<dbReference type="SUPFAM" id="SSF56529">
    <property type="entry name" value="FAH"/>
    <property type="match status" value="1"/>
</dbReference>
<gene>
    <name evidence="4" type="ORF">QYF49_02520</name>
</gene>
<dbReference type="EMBL" id="JAUHLN010000001">
    <property type="protein sequence ID" value="MDN4071904.1"/>
    <property type="molecule type" value="Genomic_DNA"/>
</dbReference>
<dbReference type="PANTHER" id="PTHR42796">
    <property type="entry name" value="FUMARYLACETOACETATE HYDROLASE DOMAIN-CONTAINING PROTEIN 2A-RELATED"/>
    <property type="match status" value="1"/>
</dbReference>
<evidence type="ECO:0000256" key="2">
    <source>
        <dbReference type="ARBA" id="ARBA00022723"/>
    </source>
</evidence>
<keyword evidence="4" id="KW-0378">Hydrolase</keyword>
<comment type="caution">
    <text evidence="4">The sequence shown here is derived from an EMBL/GenBank/DDBJ whole genome shotgun (WGS) entry which is preliminary data.</text>
</comment>
<feature type="domain" description="Fumarylacetoacetase-like C-terminal" evidence="3">
    <location>
        <begin position="88"/>
        <end position="292"/>
    </location>
</feature>
<reference evidence="4" key="1">
    <citation type="submission" date="2023-06" db="EMBL/GenBank/DDBJ databases">
        <title>Draft Genome Sequences of Representative Paenibacillus Polymyxa, Bacillus cereus, Fictibacillus sp., and Brevibacillus agri Strains Isolated from Amazonian Dark Earth.</title>
        <authorList>
            <person name="Pellegrinetti T.A."/>
            <person name="Cunha I.C.M."/>
            <person name="Chaves M.G."/>
            <person name="Freitas A.S."/>
            <person name="Silva A.V.R."/>
            <person name="Tsai S.M."/>
            <person name="Mendes L.W."/>
        </authorList>
    </citation>
    <scope>NUCLEOTIDE SEQUENCE</scope>
    <source>
        <strain evidence="4">CENA-BCM004</strain>
    </source>
</reference>
<dbReference type="InterPro" id="IPR011234">
    <property type="entry name" value="Fumarylacetoacetase-like_C"/>
</dbReference>
<sequence length="296" mass="32787">MKTLTFKKDGKWALGVKTERGVLDVKEAVHLLMADAEGIPETVDELILKGQKGKEALQRLADTEIASDDVFYREDSLTLGPCVVSPQKIICVGLNYKKHAEESNMALPETPILFSKFTNTLAGHLQEVRLPERSLQVDYEVELGLVIGKTARNVEVAEARNYVYGYCTANDLSARDLQFKTGQWLLGKTCDGFSPAGPYLVSDDEIEDPNRLPLKTVLNGSVRQDSNTSDMIFSCEEIISYISQHMTLYPGDLILTGTPEGVIMGEPEGERNWLKDGDEVTVEVEGLGQLTTIMRK</sequence>
<dbReference type="Gene3D" id="3.90.850.10">
    <property type="entry name" value="Fumarylacetoacetase-like, C-terminal domain"/>
    <property type="match status" value="1"/>
</dbReference>
<evidence type="ECO:0000313" key="4">
    <source>
        <dbReference type="EMBL" id="MDN4071904.1"/>
    </source>
</evidence>
<proteinExistence type="inferred from homology"/>
<dbReference type="GO" id="GO:0016787">
    <property type="term" value="F:hydrolase activity"/>
    <property type="evidence" value="ECO:0007669"/>
    <property type="project" value="UniProtKB-KW"/>
</dbReference>
<evidence type="ECO:0000256" key="1">
    <source>
        <dbReference type="ARBA" id="ARBA00010211"/>
    </source>
</evidence>
<evidence type="ECO:0000259" key="3">
    <source>
        <dbReference type="Pfam" id="PF01557"/>
    </source>
</evidence>
<comment type="similarity">
    <text evidence="1">Belongs to the FAH family.</text>
</comment>
<organism evidence="4 5">
    <name type="scientific">Fictibacillus terranigra</name>
    <dbReference type="NCBI Taxonomy" id="3058424"/>
    <lineage>
        <taxon>Bacteria</taxon>
        <taxon>Bacillati</taxon>
        <taxon>Bacillota</taxon>
        <taxon>Bacilli</taxon>
        <taxon>Bacillales</taxon>
        <taxon>Fictibacillaceae</taxon>
        <taxon>Fictibacillus</taxon>
    </lineage>
</organism>
<protein>
    <submittedName>
        <fullName evidence="4">Fumarylacetoacetate hydrolase family protein</fullName>
    </submittedName>
</protein>
<dbReference type="Pfam" id="PF01557">
    <property type="entry name" value="FAA_hydrolase"/>
    <property type="match status" value="1"/>
</dbReference>
<dbReference type="Proteomes" id="UP001168694">
    <property type="component" value="Unassembled WGS sequence"/>
</dbReference>